<keyword evidence="7 9" id="KW-0173">Coenzyme A biosynthesis</keyword>
<dbReference type="HAMAP" id="MF_00151">
    <property type="entry name" value="PPAT_bact"/>
    <property type="match status" value="1"/>
</dbReference>
<feature type="binding site" evidence="9">
    <location>
        <position position="23"/>
    </location>
    <ligand>
        <name>ATP</name>
        <dbReference type="ChEBI" id="CHEBI:30616"/>
    </ligand>
</feature>
<dbReference type="CDD" id="cd02163">
    <property type="entry name" value="PPAT"/>
    <property type="match status" value="1"/>
</dbReference>
<dbReference type="PANTHER" id="PTHR21342:SF1">
    <property type="entry name" value="PHOSPHOPANTETHEINE ADENYLYLTRANSFERASE"/>
    <property type="match status" value="1"/>
</dbReference>
<reference evidence="11 12" key="1">
    <citation type="submission" date="2016-01" db="EMBL/GenBank/DDBJ databases">
        <authorList>
            <person name="Oliw E.H."/>
        </authorList>
    </citation>
    <scope>NUCLEOTIDE SEQUENCE [LARGE SCALE GENOMIC DNA]</scope>
    <source>
        <strain evidence="11 12">CMW7756B</strain>
    </source>
</reference>
<feature type="binding site" evidence="9">
    <location>
        <begin position="94"/>
        <end position="96"/>
    </location>
    <ligand>
        <name>ATP</name>
        <dbReference type="ChEBI" id="CHEBI:30616"/>
    </ligand>
</feature>
<dbReference type="AlphaFoldDB" id="A0A133S5B2"/>
<keyword evidence="4 9" id="KW-0547">Nucleotide-binding</keyword>
<feature type="domain" description="Cytidyltransferase-like" evidence="10">
    <location>
        <begin position="11"/>
        <end position="139"/>
    </location>
</feature>
<dbReference type="GO" id="GO:0015937">
    <property type="term" value="P:coenzyme A biosynthetic process"/>
    <property type="evidence" value="ECO:0007669"/>
    <property type="project" value="UniProtKB-UniRule"/>
</dbReference>
<dbReference type="NCBIfam" id="TIGR00125">
    <property type="entry name" value="cyt_tran_rel"/>
    <property type="match status" value="1"/>
</dbReference>
<dbReference type="PATRIC" id="fig|39777.7.peg.833"/>
<keyword evidence="6 9" id="KW-0460">Magnesium</keyword>
<feature type="binding site" evidence="9">
    <location>
        <begin position="129"/>
        <end position="135"/>
    </location>
    <ligand>
        <name>ATP</name>
        <dbReference type="ChEBI" id="CHEBI:30616"/>
    </ligand>
</feature>
<dbReference type="PRINTS" id="PR01020">
    <property type="entry name" value="LPSBIOSNTHSS"/>
</dbReference>
<feature type="binding site" evidence="9">
    <location>
        <begin position="15"/>
        <end position="16"/>
    </location>
    <ligand>
        <name>ATP</name>
        <dbReference type="ChEBI" id="CHEBI:30616"/>
    </ligand>
</feature>
<feature type="binding site" evidence="9">
    <location>
        <position position="104"/>
    </location>
    <ligand>
        <name>ATP</name>
        <dbReference type="ChEBI" id="CHEBI:30616"/>
    </ligand>
</feature>
<dbReference type="GO" id="GO:0004595">
    <property type="term" value="F:pantetheine-phosphate adenylyltransferase activity"/>
    <property type="evidence" value="ECO:0007669"/>
    <property type="project" value="UniProtKB-UniRule"/>
</dbReference>
<comment type="similarity">
    <text evidence="9">Belongs to the bacterial CoaD family.</text>
</comment>
<keyword evidence="1 9" id="KW-0963">Cytoplasm</keyword>
<gene>
    <name evidence="9" type="primary">coaD</name>
    <name evidence="11" type="ORF">HMPREF3233_00847</name>
</gene>
<dbReference type="InterPro" id="IPR001980">
    <property type="entry name" value="PPAT"/>
</dbReference>
<evidence type="ECO:0000256" key="1">
    <source>
        <dbReference type="ARBA" id="ARBA00022490"/>
    </source>
</evidence>
<evidence type="ECO:0000313" key="12">
    <source>
        <dbReference type="Proteomes" id="UP000070226"/>
    </source>
</evidence>
<evidence type="ECO:0000256" key="9">
    <source>
        <dbReference type="HAMAP-Rule" id="MF_00151"/>
    </source>
</evidence>
<dbReference type="EMBL" id="LRQT01000020">
    <property type="protein sequence ID" value="KXA64722.1"/>
    <property type="molecule type" value="Genomic_DNA"/>
</dbReference>
<dbReference type="Proteomes" id="UP000070226">
    <property type="component" value="Unassembled WGS sequence"/>
</dbReference>
<evidence type="ECO:0000256" key="4">
    <source>
        <dbReference type="ARBA" id="ARBA00022741"/>
    </source>
</evidence>
<dbReference type="PANTHER" id="PTHR21342">
    <property type="entry name" value="PHOSPHOPANTETHEINE ADENYLYLTRANSFERASE"/>
    <property type="match status" value="1"/>
</dbReference>
<dbReference type="UniPathway" id="UPA00241">
    <property type="reaction ID" value="UER00355"/>
</dbReference>
<evidence type="ECO:0000256" key="6">
    <source>
        <dbReference type="ARBA" id="ARBA00022842"/>
    </source>
</evidence>
<keyword evidence="2 9" id="KW-0808">Transferase</keyword>
<comment type="subunit">
    <text evidence="9">Homohexamer.</text>
</comment>
<feature type="binding site" evidence="9">
    <location>
        <position position="47"/>
    </location>
    <ligand>
        <name>substrate</name>
    </ligand>
</feature>
<comment type="cofactor">
    <cofactor evidence="9">
        <name>Mg(2+)</name>
        <dbReference type="ChEBI" id="CHEBI:18420"/>
    </cofactor>
</comment>
<dbReference type="GO" id="GO:0005737">
    <property type="term" value="C:cytoplasm"/>
    <property type="evidence" value="ECO:0007669"/>
    <property type="project" value="UniProtKB-SubCell"/>
</dbReference>
<feature type="binding site" evidence="9">
    <location>
        <position position="79"/>
    </location>
    <ligand>
        <name>substrate</name>
    </ligand>
</feature>
<name>A0A133S5B2_9FIRM</name>
<accession>A0A133S5B2</accession>
<dbReference type="GO" id="GO:0005524">
    <property type="term" value="F:ATP binding"/>
    <property type="evidence" value="ECO:0007669"/>
    <property type="project" value="UniProtKB-KW"/>
</dbReference>
<organism evidence="11">
    <name type="scientific">Veillonella atypica</name>
    <dbReference type="NCBI Taxonomy" id="39777"/>
    <lineage>
        <taxon>Bacteria</taxon>
        <taxon>Bacillati</taxon>
        <taxon>Bacillota</taxon>
        <taxon>Negativicutes</taxon>
        <taxon>Veillonellales</taxon>
        <taxon>Veillonellaceae</taxon>
        <taxon>Veillonella</taxon>
    </lineage>
</organism>
<evidence type="ECO:0000256" key="3">
    <source>
        <dbReference type="ARBA" id="ARBA00022695"/>
    </source>
</evidence>
<comment type="catalytic activity">
    <reaction evidence="8 9">
        <text>(R)-4'-phosphopantetheine + ATP + H(+) = 3'-dephospho-CoA + diphosphate</text>
        <dbReference type="Rhea" id="RHEA:19801"/>
        <dbReference type="ChEBI" id="CHEBI:15378"/>
        <dbReference type="ChEBI" id="CHEBI:30616"/>
        <dbReference type="ChEBI" id="CHEBI:33019"/>
        <dbReference type="ChEBI" id="CHEBI:57328"/>
        <dbReference type="ChEBI" id="CHEBI:61723"/>
        <dbReference type="EC" id="2.7.7.3"/>
    </reaction>
</comment>
<evidence type="ECO:0000256" key="7">
    <source>
        <dbReference type="ARBA" id="ARBA00022993"/>
    </source>
</evidence>
<evidence type="ECO:0000256" key="2">
    <source>
        <dbReference type="ARBA" id="ARBA00022679"/>
    </source>
</evidence>
<feature type="binding site" evidence="9">
    <location>
        <position position="93"/>
    </location>
    <ligand>
        <name>substrate</name>
    </ligand>
</feature>
<comment type="function">
    <text evidence="9">Reversibly transfers an adenylyl group from ATP to 4'-phosphopantetheine, yielding dephospho-CoA (dPCoA) and pyrophosphate.</text>
</comment>
<keyword evidence="5 9" id="KW-0067">ATP-binding</keyword>
<proteinExistence type="inferred from homology"/>
<dbReference type="STRING" id="39777.B7L28_04050"/>
<dbReference type="Gene3D" id="3.40.50.620">
    <property type="entry name" value="HUPs"/>
    <property type="match status" value="1"/>
</dbReference>
<protein>
    <recommendedName>
        <fullName evidence="9">Phosphopantetheine adenylyltransferase</fullName>
        <ecNumber evidence="9">2.7.7.3</ecNumber>
    </recommendedName>
    <alternativeName>
        <fullName evidence="9">Dephospho-CoA pyrophosphorylase</fullName>
    </alternativeName>
    <alternativeName>
        <fullName evidence="9">Pantetheine-phosphate adenylyltransferase</fullName>
        <shortName evidence="9">PPAT</shortName>
    </alternativeName>
</protein>
<feature type="binding site" evidence="9">
    <location>
        <position position="15"/>
    </location>
    <ligand>
        <name>substrate</name>
    </ligand>
</feature>
<keyword evidence="3 9" id="KW-0548">Nucleotidyltransferase</keyword>
<evidence type="ECO:0000256" key="5">
    <source>
        <dbReference type="ARBA" id="ARBA00022840"/>
    </source>
</evidence>
<dbReference type="InterPro" id="IPR014729">
    <property type="entry name" value="Rossmann-like_a/b/a_fold"/>
</dbReference>
<sequence length="169" mass="18986">MKGVRPLRIGVCPGSFDPVTNGHVDIFERGSRLVDKLIIAVSSNPNKNSLFTMEERVEMIRNAVKHIPNVEIDCTGGLLIDYVKSKNASIIIRGLRALSDFEYEFQRALFAKYLDDDIETVFIMTNNKYSFVSSTGIRELAKFGGKLDGLVPDDVKVKLEKRFNIDGNK</sequence>
<dbReference type="NCBIfam" id="TIGR01510">
    <property type="entry name" value="coaD_prev_kdtB"/>
    <property type="match status" value="1"/>
</dbReference>
<comment type="subcellular location">
    <subcellularLocation>
        <location evidence="9">Cytoplasm</location>
    </subcellularLocation>
</comment>
<dbReference type="InterPro" id="IPR004821">
    <property type="entry name" value="Cyt_trans-like"/>
</dbReference>
<evidence type="ECO:0000259" key="10">
    <source>
        <dbReference type="Pfam" id="PF01467"/>
    </source>
</evidence>
<comment type="caution">
    <text evidence="11">The sequence shown here is derived from an EMBL/GenBank/DDBJ whole genome shotgun (WGS) entry which is preliminary data.</text>
</comment>
<dbReference type="SUPFAM" id="SSF52374">
    <property type="entry name" value="Nucleotidylyl transferase"/>
    <property type="match status" value="1"/>
</dbReference>
<evidence type="ECO:0000256" key="8">
    <source>
        <dbReference type="ARBA" id="ARBA00029346"/>
    </source>
</evidence>
<dbReference type="Pfam" id="PF01467">
    <property type="entry name" value="CTP_transf_like"/>
    <property type="match status" value="1"/>
</dbReference>
<comment type="pathway">
    <text evidence="9">Cofactor biosynthesis; coenzyme A biosynthesis; CoA from (R)-pantothenate: step 4/5.</text>
</comment>
<evidence type="ECO:0000313" key="11">
    <source>
        <dbReference type="EMBL" id="KXA64722.1"/>
    </source>
</evidence>
<dbReference type="EC" id="2.7.7.3" evidence="9"/>
<feature type="site" description="Transition state stabilizer" evidence="9">
    <location>
        <position position="23"/>
    </location>
</feature>